<dbReference type="GeneID" id="85358592"/>
<dbReference type="Proteomes" id="UP001175211">
    <property type="component" value="Unassembled WGS sequence"/>
</dbReference>
<accession>A0AA39J014</accession>
<protein>
    <submittedName>
        <fullName evidence="4">3-oxoacyl-reductase</fullName>
    </submittedName>
</protein>
<keyword evidence="5" id="KW-1185">Reference proteome</keyword>
<evidence type="ECO:0000313" key="5">
    <source>
        <dbReference type="Proteomes" id="UP001175211"/>
    </source>
</evidence>
<evidence type="ECO:0000313" key="4">
    <source>
        <dbReference type="EMBL" id="KAK0432294.1"/>
    </source>
</evidence>
<dbReference type="Gene3D" id="3.40.50.720">
    <property type="entry name" value="NAD(P)-binding Rossmann-like Domain"/>
    <property type="match status" value="1"/>
</dbReference>
<proteinExistence type="inferred from homology"/>
<dbReference type="RefSeq" id="XP_060321363.1">
    <property type="nucleotide sequence ID" value="XM_060475044.1"/>
</dbReference>
<dbReference type="GO" id="GO:0016491">
    <property type="term" value="F:oxidoreductase activity"/>
    <property type="evidence" value="ECO:0007669"/>
    <property type="project" value="UniProtKB-KW"/>
</dbReference>
<dbReference type="AlphaFoldDB" id="A0AA39J014"/>
<dbReference type="PROSITE" id="PS00061">
    <property type="entry name" value="ADH_SHORT"/>
    <property type="match status" value="1"/>
</dbReference>
<keyword evidence="3" id="KW-0560">Oxidoreductase</keyword>
<dbReference type="Pfam" id="PF13561">
    <property type="entry name" value="adh_short_C2"/>
    <property type="match status" value="1"/>
</dbReference>
<dbReference type="CDD" id="cd05233">
    <property type="entry name" value="SDR_c"/>
    <property type="match status" value="1"/>
</dbReference>
<evidence type="ECO:0000256" key="3">
    <source>
        <dbReference type="ARBA" id="ARBA00023002"/>
    </source>
</evidence>
<name>A0AA39J014_ARMTA</name>
<reference evidence="4" key="1">
    <citation type="submission" date="2023-06" db="EMBL/GenBank/DDBJ databases">
        <authorList>
            <consortium name="Lawrence Berkeley National Laboratory"/>
            <person name="Ahrendt S."/>
            <person name="Sahu N."/>
            <person name="Indic B."/>
            <person name="Wong-Bajracharya J."/>
            <person name="Merenyi Z."/>
            <person name="Ke H.-M."/>
            <person name="Monk M."/>
            <person name="Kocsube S."/>
            <person name="Drula E."/>
            <person name="Lipzen A."/>
            <person name="Balint B."/>
            <person name="Henrissat B."/>
            <person name="Andreopoulos B."/>
            <person name="Martin F.M."/>
            <person name="Harder C.B."/>
            <person name="Rigling D."/>
            <person name="Ford K.L."/>
            <person name="Foster G.D."/>
            <person name="Pangilinan J."/>
            <person name="Papanicolaou A."/>
            <person name="Barry K."/>
            <person name="LaButti K."/>
            <person name="Viragh M."/>
            <person name="Koriabine M."/>
            <person name="Yan M."/>
            <person name="Riley R."/>
            <person name="Champramary S."/>
            <person name="Plett K.L."/>
            <person name="Tsai I.J."/>
            <person name="Slot J."/>
            <person name="Sipos G."/>
            <person name="Plett J."/>
            <person name="Nagy L.G."/>
            <person name="Grigoriev I.V."/>
        </authorList>
    </citation>
    <scope>NUCLEOTIDE SEQUENCE</scope>
    <source>
        <strain evidence="4">CCBAS 213</strain>
    </source>
</reference>
<dbReference type="SUPFAM" id="SSF51735">
    <property type="entry name" value="NAD(P)-binding Rossmann-fold domains"/>
    <property type="match status" value="1"/>
</dbReference>
<sequence length="287" mass="30553">MFSHIISICVMISNTSQQSTMFSIRGIALVTGAGSGIGRATALALARAGASGLHLADLNRGRLEETMKDVTAEATNPQFKVYMSEADLSKEDQVIRTVQDAANNFGRIDYAANIAGISENILAPTADTSVATYDQVNNINARGVFLCMRKQLKVMRDQESVAHIPGRPGVRGSIVNMSSVYGCLGANGFTSYVTSKHAVIGLTKAAAISHSVDGIRINAVCPGFIDTPMVENVSQYFDFPTLLEMAVPMKRFGMAEEIADVIVFLLSECASFVTGHSFIADGGSSIL</sequence>
<dbReference type="PRINTS" id="PR00080">
    <property type="entry name" value="SDRFAMILY"/>
</dbReference>
<dbReference type="InterPro" id="IPR036291">
    <property type="entry name" value="NAD(P)-bd_dom_sf"/>
</dbReference>
<dbReference type="PRINTS" id="PR00081">
    <property type="entry name" value="GDHRDH"/>
</dbReference>
<dbReference type="InterPro" id="IPR020904">
    <property type="entry name" value="Sc_DH/Rdtase_CS"/>
</dbReference>
<comment type="similarity">
    <text evidence="1">Belongs to the short-chain dehydrogenases/reductases (SDR) family.</text>
</comment>
<organism evidence="4 5">
    <name type="scientific">Armillaria tabescens</name>
    <name type="common">Ringless honey mushroom</name>
    <name type="synonym">Agaricus tabescens</name>
    <dbReference type="NCBI Taxonomy" id="1929756"/>
    <lineage>
        <taxon>Eukaryota</taxon>
        <taxon>Fungi</taxon>
        <taxon>Dikarya</taxon>
        <taxon>Basidiomycota</taxon>
        <taxon>Agaricomycotina</taxon>
        <taxon>Agaricomycetes</taxon>
        <taxon>Agaricomycetidae</taxon>
        <taxon>Agaricales</taxon>
        <taxon>Marasmiineae</taxon>
        <taxon>Physalacriaceae</taxon>
        <taxon>Desarmillaria</taxon>
    </lineage>
</organism>
<comment type="caution">
    <text evidence="4">The sequence shown here is derived from an EMBL/GenBank/DDBJ whole genome shotgun (WGS) entry which is preliminary data.</text>
</comment>
<dbReference type="PANTHER" id="PTHR24321">
    <property type="entry name" value="DEHYDROGENASES, SHORT CHAIN"/>
    <property type="match status" value="1"/>
</dbReference>
<gene>
    <name evidence="4" type="ORF">EV420DRAFT_1606242</name>
</gene>
<keyword evidence="2" id="KW-0521">NADP</keyword>
<evidence type="ECO:0000256" key="2">
    <source>
        <dbReference type="ARBA" id="ARBA00022857"/>
    </source>
</evidence>
<dbReference type="EMBL" id="JAUEPS010000319">
    <property type="protein sequence ID" value="KAK0432294.1"/>
    <property type="molecule type" value="Genomic_DNA"/>
</dbReference>
<dbReference type="FunFam" id="3.40.50.720:FF:000084">
    <property type="entry name" value="Short-chain dehydrogenase reductase"/>
    <property type="match status" value="1"/>
</dbReference>
<evidence type="ECO:0000256" key="1">
    <source>
        <dbReference type="ARBA" id="ARBA00006484"/>
    </source>
</evidence>
<dbReference type="InterPro" id="IPR002347">
    <property type="entry name" value="SDR_fam"/>
</dbReference>
<dbReference type="PANTHER" id="PTHR24321:SF12">
    <property type="entry name" value="SHORT-CHAIN DEHYDROGENASE_REDUCTASE FAMILY, PUTATIVE (AFU_ORTHOLOGUE AFUA_5G14340)-RELATED"/>
    <property type="match status" value="1"/>
</dbReference>